<comment type="caution">
    <text evidence="1">The sequence shown here is derived from an EMBL/GenBank/DDBJ whole genome shotgun (WGS) entry which is preliminary data.</text>
</comment>
<keyword evidence="5" id="KW-1185">Reference proteome</keyword>
<evidence type="ECO:0000313" key="2">
    <source>
        <dbReference type="EMBL" id="GMN31706.1"/>
    </source>
</evidence>
<evidence type="ECO:0000313" key="4">
    <source>
        <dbReference type="EMBL" id="GMN31731.1"/>
    </source>
</evidence>
<dbReference type="EMBL" id="BTGU01005883">
    <property type="protein sequence ID" value="GMN31680.1"/>
    <property type="molecule type" value="Genomic_DNA"/>
</dbReference>
<dbReference type="Proteomes" id="UP001187192">
    <property type="component" value="Unassembled WGS sequence"/>
</dbReference>
<organism evidence="1 5">
    <name type="scientific">Ficus carica</name>
    <name type="common">Common fig</name>
    <dbReference type="NCBI Taxonomy" id="3494"/>
    <lineage>
        <taxon>Eukaryota</taxon>
        <taxon>Viridiplantae</taxon>
        <taxon>Streptophyta</taxon>
        <taxon>Embryophyta</taxon>
        <taxon>Tracheophyta</taxon>
        <taxon>Spermatophyta</taxon>
        <taxon>Magnoliopsida</taxon>
        <taxon>eudicotyledons</taxon>
        <taxon>Gunneridae</taxon>
        <taxon>Pentapetalae</taxon>
        <taxon>rosids</taxon>
        <taxon>fabids</taxon>
        <taxon>Rosales</taxon>
        <taxon>Moraceae</taxon>
        <taxon>Ficeae</taxon>
        <taxon>Ficus</taxon>
    </lineage>
</organism>
<protein>
    <submittedName>
        <fullName evidence="1">Uncharacterized protein</fullName>
    </submittedName>
</protein>
<reference evidence="1" key="1">
    <citation type="submission" date="2023-07" db="EMBL/GenBank/DDBJ databases">
        <title>draft genome sequence of fig (Ficus carica).</title>
        <authorList>
            <person name="Takahashi T."/>
            <person name="Nishimura K."/>
        </authorList>
    </citation>
    <scope>NUCLEOTIDE SEQUENCE</scope>
</reference>
<evidence type="ECO:0000313" key="5">
    <source>
        <dbReference type="Proteomes" id="UP001187192"/>
    </source>
</evidence>
<evidence type="ECO:0000313" key="3">
    <source>
        <dbReference type="EMBL" id="GMN31713.1"/>
    </source>
</evidence>
<accession>A0AA87ZH34</accession>
<dbReference type="AlphaFoldDB" id="A0AA87ZH34"/>
<dbReference type="EMBL" id="BTGU01005886">
    <property type="protein sequence ID" value="GMN31731.1"/>
    <property type="molecule type" value="Genomic_DNA"/>
</dbReference>
<gene>
    <name evidence="1" type="ORF">TIFTF001_048112</name>
    <name evidence="2" type="ORF">TIFTF001_048115</name>
    <name evidence="3" type="ORF">TIFTF001_048116</name>
    <name evidence="4" type="ORF">TIFTF001_048119</name>
</gene>
<dbReference type="EMBL" id="BTGU01005884">
    <property type="protein sequence ID" value="GMN31706.1"/>
    <property type="molecule type" value="Genomic_DNA"/>
</dbReference>
<dbReference type="EMBL" id="BTGU01005885">
    <property type="protein sequence ID" value="GMN31713.1"/>
    <property type="molecule type" value="Genomic_DNA"/>
</dbReference>
<evidence type="ECO:0000313" key="1">
    <source>
        <dbReference type="EMBL" id="GMN31680.1"/>
    </source>
</evidence>
<sequence length="102" mass="11477">MAQVVSAEPAGLAAGIAAAEASFAAVLAADAKHLLSEPAPICLSGYDTLVRNRVLPHQRHFEWKKLSDHLIRFLKVYRTILDFELPFFSRIQITQFEHNRSF</sequence>
<proteinExistence type="predicted"/>
<name>A0AA87ZH34_FICCA</name>